<sequence length="99" mass="10779">MADLDPDSPGTGPASNRSKHRSLTRALRHGGVSLFLFLRSTVEGSTLVYQPDSHAPLPPGRATKRRTERQAVQAVLSLVKQIQVPPVSPQHHNQCLPRG</sequence>
<dbReference type="EMBL" id="SRLO01000085">
    <property type="protein sequence ID" value="TNN77212.1"/>
    <property type="molecule type" value="Genomic_DNA"/>
</dbReference>
<name>A0A4Z2IIW7_9TELE</name>
<reference evidence="2 3" key="1">
    <citation type="submission" date="2019-03" db="EMBL/GenBank/DDBJ databases">
        <title>First draft genome of Liparis tanakae, snailfish: a comprehensive survey of snailfish specific genes.</title>
        <authorList>
            <person name="Kim W."/>
            <person name="Song I."/>
            <person name="Jeong J.-H."/>
            <person name="Kim D."/>
            <person name="Kim S."/>
            <person name="Ryu S."/>
            <person name="Song J.Y."/>
            <person name="Lee S.K."/>
        </authorList>
    </citation>
    <scope>NUCLEOTIDE SEQUENCE [LARGE SCALE GENOMIC DNA]</scope>
    <source>
        <tissue evidence="2">Muscle</tissue>
    </source>
</reference>
<evidence type="ECO:0000256" key="1">
    <source>
        <dbReference type="SAM" id="MobiDB-lite"/>
    </source>
</evidence>
<evidence type="ECO:0000313" key="2">
    <source>
        <dbReference type="EMBL" id="TNN77212.1"/>
    </source>
</evidence>
<organism evidence="2 3">
    <name type="scientific">Liparis tanakae</name>
    <name type="common">Tanaka's snailfish</name>
    <dbReference type="NCBI Taxonomy" id="230148"/>
    <lineage>
        <taxon>Eukaryota</taxon>
        <taxon>Metazoa</taxon>
        <taxon>Chordata</taxon>
        <taxon>Craniata</taxon>
        <taxon>Vertebrata</taxon>
        <taxon>Euteleostomi</taxon>
        <taxon>Actinopterygii</taxon>
        <taxon>Neopterygii</taxon>
        <taxon>Teleostei</taxon>
        <taxon>Neoteleostei</taxon>
        <taxon>Acanthomorphata</taxon>
        <taxon>Eupercaria</taxon>
        <taxon>Perciformes</taxon>
        <taxon>Cottioidei</taxon>
        <taxon>Cottales</taxon>
        <taxon>Liparidae</taxon>
        <taxon>Liparis</taxon>
    </lineage>
</organism>
<protein>
    <submittedName>
        <fullName evidence="2">Uncharacterized protein</fullName>
    </submittedName>
</protein>
<feature type="region of interest" description="Disordered" evidence="1">
    <location>
        <begin position="49"/>
        <end position="68"/>
    </location>
</feature>
<comment type="caution">
    <text evidence="2">The sequence shown here is derived from an EMBL/GenBank/DDBJ whole genome shotgun (WGS) entry which is preliminary data.</text>
</comment>
<gene>
    <name evidence="2" type="ORF">EYF80_012519</name>
</gene>
<evidence type="ECO:0000313" key="3">
    <source>
        <dbReference type="Proteomes" id="UP000314294"/>
    </source>
</evidence>
<keyword evidence="3" id="KW-1185">Reference proteome</keyword>
<feature type="region of interest" description="Disordered" evidence="1">
    <location>
        <begin position="1"/>
        <end position="24"/>
    </location>
</feature>
<dbReference type="AlphaFoldDB" id="A0A4Z2IIW7"/>
<accession>A0A4Z2IIW7</accession>
<proteinExistence type="predicted"/>
<dbReference type="Proteomes" id="UP000314294">
    <property type="component" value="Unassembled WGS sequence"/>
</dbReference>